<dbReference type="Pfam" id="PF06941">
    <property type="entry name" value="NT5C"/>
    <property type="match status" value="1"/>
</dbReference>
<proteinExistence type="inferred from homology"/>
<keyword evidence="3" id="KW-1185">Reference proteome</keyword>
<sequence>MDGVLVNFQSGIDRISEEERIKYNGNLDEVPGIFSLMEPNDGAIEGYKWLCKNFDTYILSTAPWDNPSAWQDKLHWVKKYLPDLAYKRLILSHNKHLAKGDFLIDDRTANGAGKFTGKHIHFNQEGKGFEDWKAVVAYLKNLA</sequence>
<comment type="similarity">
    <text evidence="1">Belongs to the 5'(3')-deoxyribonucleotidase family.</text>
</comment>
<dbReference type="GO" id="GO:0009223">
    <property type="term" value="P:pyrimidine deoxyribonucleotide catabolic process"/>
    <property type="evidence" value="ECO:0007669"/>
    <property type="project" value="TreeGrafter"/>
</dbReference>
<dbReference type="Proteomes" id="UP000289792">
    <property type="component" value="Unassembled WGS sequence"/>
</dbReference>
<dbReference type="InterPro" id="IPR010708">
    <property type="entry name" value="5'(3')-deoxyribonucleotidase"/>
</dbReference>
<dbReference type="OrthoDB" id="278110at2"/>
<gene>
    <name evidence="2" type="ORF">ESZ48_04355</name>
</gene>
<dbReference type="SUPFAM" id="SSF56784">
    <property type="entry name" value="HAD-like"/>
    <property type="match status" value="1"/>
</dbReference>
<dbReference type="InterPro" id="IPR036412">
    <property type="entry name" value="HAD-like_sf"/>
</dbReference>
<dbReference type="PANTHER" id="PTHR16504">
    <property type="entry name" value="5'(3')-DEOXYRIBONUCLEOTIDASE"/>
    <property type="match status" value="1"/>
</dbReference>
<evidence type="ECO:0000313" key="2">
    <source>
        <dbReference type="EMBL" id="RXJ51517.1"/>
    </source>
</evidence>
<dbReference type="PANTHER" id="PTHR16504:SF4">
    <property type="entry name" value="5'(3')-DEOXYRIBONUCLEOTIDASE"/>
    <property type="match status" value="1"/>
</dbReference>
<dbReference type="GO" id="GO:0008253">
    <property type="term" value="F:5'-nucleotidase activity"/>
    <property type="evidence" value="ECO:0007669"/>
    <property type="project" value="InterPro"/>
</dbReference>
<reference evidence="2 3" key="1">
    <citation type="submission" date="2019-01" db="EMBL/GenBank/DDBJ databases">
        <title>Genome sequence of the Antarctic species Gelidibacter gilvus ACAM 158(T).</title>
        <authorList>
            <person name="Bowman J.P."/>
        </authorList>
    </citation>
    <scope>NUCLEOTIDE SEQUENCE [LARGE SCALE GENOMIC DNA]</scope>
    <source>
        <strain evidence="2 3">IC158</strain>
    </source>
</reference>
<protein>
    <submittedName>
        <fullName evidence="2">Uncharacterized protein</fullName>
    </submittedName>
</protein>
<dbReference type="AlphaFoldDB" id="A0A4Q0XLB1"/>
<dbReference type="Gene3D" id="3.40.50.1000">
    <property type="entry name" value="HAD superfamily/HAD-like"/>
    <property type="match status" value="1"/>
</dbReference>
<evidence type="ECO:0000313" key="3">
    <source>
        <dbReference type="Proteomes" id="UP000289792"/>
    </source>
</evidence>
<accession>A0A4Q0XLB1</accession>
<comment type="caution">
    <text evidence="2">The sequence shown here is derived from an EMBL/GenBank/DDBJ whole genome shotgun (WGS) entry which is preliminary data.</text>
</comment>
<organism evidence="2 3">
    <name type="scientific">Gelidibacter gilvus</name>
    <dbReference type="NCBI Taxonomy" id="59602"/>
    <lineage>
        <taxon>Bacteria</taxon>
        <taxon>Pseudomonadati</taxon>
        <taxon>Bacteroidota</taxon>
        <taxon>Flavobacteriia</taxon>
        <taxon>Flavobacteriales</taxon>
        <taxon>Flavobacteriaceae</taxon>
        <taxon>Gelidibacter</taxon>
    </lineage>
</organism>
<dbReference type="EMBL" id="SDDZ01000002">
    <property type="protein sequence ID" value="RXJ51517.1"/>
    <property type="molecule type" value="Genomic_DNA"/>
</dbReference>
<name>A0A4Q0XLB1_9FLAO</name>
<dbReference type="InterPro" id="IPR023214">
    <property type="entry name" value="HAD_sf"/>
</dbReference>
<evidence type="ECO:0000256" key="1">
    <source>
        <dbReference type="ARBA" id="ARBA00009589"/>
    </source>
</evidence>